<feature type="region of interest" description="Disordered" evidence="1">
    <location>
        <begin position="1"/>
        <end position="28"/>
    </location>
</feature>
<evidence type="ECO:0000313" key="2">
    <source>
        <dbReference type="EMBL" id="CAI9549300.1"/>
    </source>
</evidence>
<dbReference type="EMBL" id="CATNWA010005073">
    <property type="protein sequence ID" value="CAI9549300.1"/>
    <property type="molecule type" value="Genomic_DNA"/>
</dbReference>
<proteinExistence type="predicted"/>
<evidence type="ECO:0000313" key="3">
    <source>
        <dbReference type="Proteomes" id="UP001162483"/>
    </source>
</evidence>
<dbReference type="Proteomes" id="UP001162483">
    <property type="component" value="Unassembled WGS sequence"/>
</dbReference>
<protein>
    <submittedName>
        <fullName evidence="2">Uncharacterized protein</fullName>
    </submittedName>
</protein>
<evidence type="ECO:0000256" key="1">
    <source>
        <dbReference type="SAM" id="MobiDB-lite"/>
    </source>
</evidence>
<comment type="caution">
    <text evidence="2">The sequence shown here is derived from an EMBL/GenBank/DDBJ whole genome shotgun (WGS) entry which is preliminary data.</text>
</comment>
<reference evidence="2" key="1">
    <citation type="submission" date="2023-05" db="EMBL/GenBank/DDBJ databases">
        <authorList>
            <person name="Stuckert A."/>
        </authorList>
    </citation>
    <scope>NUCLEOTIDE SEQUENCE</scope>
</reference>
<feature type="non-terminal residue" evidence="2">
    <location>
        <position position="1"/>
    </location>
</feature>
<organism evidence="2 3">
    <name type="scientific">Staurois parvus</name>
    <dbReference type="NCBI Taxonomy" id="386267"/>
    <lineage>
        <taxon>Eukaryota</taxon>
        <taxon>Metazoa</taxon>
        <taxon>Chordata</taxon>
        <taxon>Craniata</taxon>
        <taxon>Vertebrata</taxon>
        <taxon>Euteleostomi</taxon>
        <taxon>Amphibia</taxon>
        <taxon>Batrachia</taxon>
        <taxon>Anura</taxon>
        <taxon>Neobatrachia</taxon>
        <taxon>Ranoidea</taxon>
        <taxon>Ranidae</taxon>
        <taxon>Staurois</taxon>
    </lineage>
</organism>
<gene>
    <name evidence="2" type="ORF">SPARVUS_LOCUS3320917</name>
</gene>
<keyword evidence="3" id="KW-1185">Reference proteome</keyword>
<accession>A0ABN9BP92</accession>
<sequence length="121" mass="13052">LKGASRFPDKPPAPADPHNHRPGLWGRGPCPHQHGDKVLWGGSPPAPKHPPMLRACGLVWFRKGGARSSPSPFLTCRAACSDKGLYGFWGEPQAVFLFNFGVELPLNIHTRPEGLGVDGRG</sequence>
<feature type="non-terminal residue" evidence="2">
    <location>
        <position position="121"/>
    </location>
</feature>
<name>A0ABN9BP92_9NEOB</name>